<organism evidence="1">
    <name type="scientific">bioreactor metagenome</name>
    <dbReference type="NCBI Taxonomy" id="1076179"/>
    <lineage>
        <taxon>unclassified sequences</taxon>
        <taxon>metagenomes</taxon>
        <taxon>ecological metagenomes</taxon>
    </lineage>
</organism>
<name>A0A645DKN8_9ZZZZ</name>
<gene>
    <name evidence="1" type="ORF">SDC9_136492</name>
</gene>
<proteinExistence type="predicted"/>
<accession>A0A645DKN8</accession>
<reference evidence="1" key="1">
    <citation type="submission" date="2019-08" db="EMBL/GenBank/DDBJ databases">
        <authorList>
            <person name="Kucharzyk K."/>
            <person name="Murdoch R.W."/>
            <person name="Higgins S."/>
            <person name="Loffler F."/>
        </authorList>
    </citation>
    <scope>NUCLEOTIDE SEQUENCE</scope>
</reference>
<dbReference type="AlphaFoldDB" id="A0A645DKN8"/>
<protein>
    <submittedName>
        <fullName evidence="1">Uncharacterized protein</fullName>
    </submittedName>
</protein>
<comment type="caution">
    <text evidence="1">The sequence shown here is derived from an EMBL/GenBank/DDBJ whole genome shotgun (WGS) entry which is preliminary data.</text>
</comment>
<evidence type="ECO:0000313" key="1">
    <source>
        <dbReference type="EMBL" id="MPM89383.1"/>
    </source>
</evidence>
<dbReference type="EMBL" id="VSSQ01036814">
    <property type="protein sequence ID" value="MPM89383.1"/>
    <property type="molecule type" value="Genomic_DNA"/>
</dbReference>
<sequence>MNAVPMKPVGTNATEAINKTTVNDRTTALCFKPKASTLTYILFINSNALSIKLDILPPILSRLLSDNCP</sequence>